<proteinExistence type="predicted"/>
<name>A0ABQ6MNR7_9STRA</name>
<feature type="region of interest" description="Disordered" evidence="1">
    <location>
        <begin position="57"/>
        <end position="149"/>
    </location>
</feature>
<feature type="compositionally biased region" description="Polar residues" evidence="1">
    <location>
        <begin position="257"/>
        <end position="269"/>
    </location>
</feature>
<evidence type="ECO:0000256" key="1">
    <source>
        <dbReference type="SAM" id="MobiDB-lite"/>
    </source>
</evidence>
<protein>
    <submittedName>
        <fullName evidence="2">Uncharacterized protein</fullName>
    </submittedName>
</protein>
<gene>
    <name evidence="2" type="ORF">TeGR_g2259</name>
</gene>
<feature type="compositionally biased region" description="Pro residues" evidence="1">
    <location>
        <begin position="60"/>
        <end position="77"/>
    </location>
</feature>
<feature type="compositionally biased region" description="Basic residues" evidence="1">
    <location>
        <begin position="505"/>
        <end position="517"/>
    </location>
</feature>
<evidence type="ECO:0000313" key="2">
    <source>
        <dbReference type="EMBL" id="GMI29905.1"/>
    </source>
</evidence>
<evidence type="ECO:0000313" key="3">
    <source>
        <dbReference type="Proteomes" id="UP001165060"/>
    </source>
</evidence>
<comment type="caution">
    <text evidence="2">The sequence shown here is derived from an EMBL/GenBank/DDBJ whole genome shotgun (WGS) entry which is preliminary data.</text>
</comment>
<organism evidence="2 3">
    <name type="scientific">Tetraparma gracilis</name>
    <dbReference type="NCBI Taxonomy" id="2962635"/>
    <lineage>
        <taxon>Eukaryota</taxon>
        <taxon>Sar</taxon>
        <taxon>Stramenopiles</taxon>
        <taxon>Ochrophyta</taxon>
        <taxon>Bolidophyceae</taxon>
        <taxon>Parmales</taxon>
        <taxon>Triparmaceae</taxon>
        <taxon>Tetraparma</taxon>
    </lineage>
</organism>
<reference evidence="2 3" key="1">
    <citation type="journal article" date="2023" name="Commun. Biol.">
        <title>Genome analysis of Parmales, the sister group of diatoms, reveals the evolutionary specialization of diatoms from phago-mixotrophs to photoautotrophs.</title>
        <authorList>
            <person name="Ban H."/>
            <person name="Sato S."/>
            <person name="Yoshikawa S."/>
            <person name="Yamada K."/>
            <person name="Nakamura Y."/>
            <person name="Ichinomiya M."/>
            <person name="Sato N."/>
            <person name="Blanc-Mathieu R."/>
            <person name="Endo H."/>
            <person name="Kuwata A."/>
            <person name="Ogata H."/>
        </authorList>
    </citation>
    <scope>NUCLEOTIDE SEQUENCE [LARGE SCALE GENOMIC DNA]</scope>
</reference>
<keyword evidence="3" id="KW-1185">Reference proteome</keyword>
<feature type="compositionally biased region" description="Low complexity" evidence="1">
    <location>
        <begin position="102"/>
        <end position="137"/>
    </location>
</feature>
<feature type="region of interest" description="Disordered" evidence="1">
    <location>
        <begin position="475"/>
        <end position="525"/>
    </location>
</feature>
<feature type="compositionally biased region" description="Polar residues" evidence="1">
    <location>
        <begin position="475"/>
        <end position="490"/>
    </location>
</feature>
<sequence length="587" mass="62340">MSQLSSSLRGCDVYLGLLQPGGDSLRYSPHCSANATVGGQVLRRAEGLAFRCVDVETEEPAPPKPGQADAPGPPPIVPLNSTVLALPPPAAAKKASKKASKKAAAPEGAAGRRPSSASTAASAAASLQSESSAAQSLGPPPPNHVHTSAGPLRVLGRASCLPALLVPLAARGNLRLGVLSCDSFFDGQALADASDRMDGYKERWKPFLGFDDEAIMAVHVWRVPGARLPPVRDPNEPATPPKGTRGGRKEEEVPQDFPTSTSLEGTTPLNMKDHPNYTGTPSPPKNVRPPPVAAPLVRGTIASVSRTKNGLPRADGPAFEVLWDDGLAEEELSLQVMQRLVRDDEKSLGARTPLAASAVRFLEVAGAVLGGAIDDVRKARALERLRDLTKSTSCTVGDVYEAAMQEIVANVLTAKKVEVWEIGSEGDMEHRPIAAVAKLDLEGKLLEKRQTRYLRHLDDHNLKLFHDAIANNQSHIQLSTNGPRRATWNTPDGDKSGSASPAKSPAKKSPLRKKPVLKHADTAPSAELSNQADAIWAQLHTRNHAVPIPAFPMMGNEHVLVAPFFDVRFEVGADENKVAVGPDAASR</sequence>
<dbReference type="Proteomes" id="UP001165060">
    <property type="component" value="Unassembled WGS sequence"/>
</dbReference>
<dbReference type="EMBL" id="BRYB01004369">
    <property type="protein sequence ID" value="GMI29905.1"/>
    <property type="molecule type" value="Genomic_DNA"/>
</dbReference>
<feature type="region of interest" description="Disordered" evidence="1">
    <location>
        <begin position="226"/>
        <end position="288"/>
    </location>
</feature>
<accession>A0ABQ6MNR7</accession>